<keyword evidence="2 5" id="KW-0158">Chromosome</keyword>
<dbReference type="AlphaFoldDB" id="A0A1I7T7U5"/>
<keyword evidence="5" id="KW-0238">DNA-binding</keyword>
<accession>A0A1I7T7U5</accession>
<evidence type="ECO:0000256" key="3">
    <source>
        <dbReference type="ARBA" id="ARBA00022499"/>
    </source>
</evidence>
<name>A0A1I7T7U5_9PELO</name>
<dbReference type="FunFam" id="1.10.20.10:FF:000093">
    <property type="entry name" value="Histone H2A"/>
    <property type="match status" value="1"/>
</dbReference>
<feature type="domain" description="Histone H2A C-terminal" evidence="8">
    <location>
        <begin position="99"/>
        <end position="126"/>
    </location>
</feature>
<dbReference type="Pfam" id="PF16211">
    <property type="entry name" value="Histone_H2A_C"/>
    <property type="match status" value="1"/>
</dbReference>
<comment type="subcellular location">
    <subcellularLocation>
        <location evidence="1">Chromosome</location>
    </subcellularLocation>
    <subcellularLocation>
        <location evidence="5">Nucleus</location>
    </subcellularLocation>
</comment>
<dbReference type="SUPFAM" id="SSF47113">
    <property type="entry name" value="Histone-fold"/>
    <property type="match status" value="1"/>
</dbReference>
<dbReference type="PRINTS" id="PR00620">
    <property type="entry name" value="HISTONEH2A"/>
</dbReference>
<dbReference type="InterPro" id="IPR009072">
    <property type="entry name" value="Histone-fold"/>
</dbReference>
<keyword evidence="9" id="KW-1185">Reference proteome</keyword>
<dbReference type="GO" id="GO:0005634">
    <property type="term" value="C:nucleus"/>
    <property type="evidence" value="ECO:0007669"/>
    <property type="project" value="UniProtKB-SubCell"/>
</dbReference>
<dbReference type="WBParaSite" id="Csp11.Scaffold535.g3260.t1">
    <property type="protein sequence ID" value="Csp11.Scaffold535.g3260.t1"/>
    <property type="gene ID" value="Csp11.Scaffold535.g3260"/>
</dbReference>
<dbReference type="STRING" id="1561998.A0A1I7T7U5"/>
<proteinExistence type="inferred from homology"/>
<comment type="similarity">
    <text evidence="5">Belongs to the histone H2A family.</text>
</comment>
<reference evidence="10" key="1">
    <citation type="submission" date="2016-11" db="UniProtKB">
        <authorList>
            <consortium name="WormBaseParasite"/>
        </authorList>
    </citation>
    <scope>IDENTIFICATION</scope>
</reference>
<evidence type="ECO:0000256" key="6">
    <source>
        <dbReference type="SAM" id="MobiDB-lite"/>
    </source>
</evidence>
<dbReference type="CDD" id="cd00074">
    <property type="entry name" value="HFD_H2A"/>
    <property type="match status" value="1"/>
</dbReference>
<dbReference type="GO" id="GO:0030527">
    <property type="term" value="F:structural constituent of chromatin"/>
    <property type="evidence" value="ECO:0007669"/>
    <property type="project" value="InterPro"/>
</dbReference>
<dbReference type="InterPro" id="IPR002119">
    <property type="entry name" value="Histone_H2A"/>
</dbReference>
<evidence type="ECO:0000313" key="10">
    <source>
        <dbReference type="WBParaSite" id="Csp11.Scaffold535.g3260.t1"/>
    </source>
</evidence>
<dbReference type="eggNOG" id="KOG1756">
    <property type="taxonomic scope" value="Eukaryota"/>
</dbReference>
<evidence type="ECO:0000256" key="5">
    <source>
        <dbReference type="RuleBase" id="RU003767"/>
    </source>
</evidence>
<evidence type="ECO:0000256" key="2">
    <source>
        <dbReference type="ARBA" id="ARBA00022454"/>
    </source>
</evidence>
<evidence type="ECO:0000259" key="8">
    <source>
        <dbReference type="Pfam" id="PF16211"/>
    </source>
</evidence>
<evidence type="ECO:0000256" key="1">
    <source>
        <dbReference type="ARBA" id="ARBA00004286"/>
    </source>
</evidence>
<evidence type="ECO:0000256" key="4">
    <source>
        <dbReference type="ARBA" id="ARBA00023269"/>
    </source>
</evidence>
<dbReference type="GO" id="GO:0003677">
    <property type="term" value="F:DNA binding"/>
    <property type="evidence" value="ECO:0007669"/>
    <property type="project" value="UniProtKB-KW"/>
</dbReference>
<keyword evidence="5" id="KW-0539">Nucleus</keyword>
<dbReference type="Pfam" id="PF00125">
    <property type="entry name" value="Histone"/>
    <property type="match status" value="1"/>
</dbReference>
<feature type="domain" description="Core Histone H2A/H2B/H3" evidence="7">
    <location>
        <begin position="15"/>
        <end position="96"/>
    </location>
</feature>
<sequence>MARTKQVSAKGGIAKVSTSSKQTQSQRAGLTLPVARIHRHLRKETHEGQRISAGAAVYLASVLEYLTTEIIELSGVAAKEHKKTRISPRFLNLAIRHDDELSEMFKDVTISQGGVKPQQLAALHPKPRG</sequence>
<protein>
    <recommendedName>
        <fullName evidence="5">Histone H2A</fullName>
    </recommendedName>
</protein>
<evidence type="ECO:0000313" key="9">
    <source>
        <dbReference type="Proteomes" id="UP000095282"/>
    </source>
</evidence>
<feature type="region of interest" description="Disordered" evidence="6">
    <location>
        <begin position="1"/>
        <end position="29"/>
    </location>
</feature>
<dbReference type="InterPro" id="IPR007125">
    <property type="entry name" value="H2A/H2B/H3"/>
</dbReference>
<dbReference type="Gene3D" id="1.10.20.10">
    <property type="entry name" value="Histone, subunit A"/>
    <property type="match status" value="1"/>
</dbReference>
<dbReference type="SMART" id="SM00414">
    <property type="entry name" value="H2A"/>
    <property type="match status" value="1"/>
</dbReference>
<dbReference type="Proteomes" id="UP000095282">
    <property type="component" value="Unplaced"/>
</dbReference>
<keyword evidence="4 5" id="KW-0544">Nucleosome core</keyword>
<comment type="subunit">
    <text evidence="5">The nucleosome is a histone octamer containing two molecules each of H2A, H2B, H3 and H4 assembled in one H3-H4 heterotetramer and two H2A-H2B heterodimers. The octamer wraps approximately 147 bp of DNA.</text>
</comment>
<feature type="compositionally biased region" description="Low complexity" evidence="6">
    <location>
        <begin position="17"/>
        <end position="26"/>
    </location>
</feature>
<evidence type="ECO:0000259" key="7">
    <source>
        <dbReference type="Pfam" id="PF00125"/>
    </source>
</evidence>
<dbReference type="InterPro" id="IPR032454">
    <property type="entry name" value="Histone_H2A_C"/>
</dbReference>
<dbReference type="PANTHER" id="PTHR23430">
    <property type="entry name" value="HISTONE H2A"/>
    <property type="match status" value="1"/>
</dbReference>
<organism evidence="9 10">
    <name type="scientific">Caenorhabditis tropicalis</name>
    <dbReference type="NCBI Taxonomy" id="1561998"/>
    <lineage>
        <taxon>Eukaryota</taxon>
        <taxon>Metazoa</taxon>
        <taxon>Ecdysozoa</taxon>
        <taxon>Nematoda</taxon>
        <taxon>Chromadorea</taxon>
        <taxon>Rhabditida</taxon>
        <taxon>Rhabditina</taxon>
        <taxon>Rhabditomorpha</taxon>
        <taxon>Rhabditoidea</taxon>
        <taxon>Rhabditidae</taxon>
        <taxon>Peloderinae</taxon>
        <taxon>Caenorhabditis</taxon>
    </lineage>
</organism>
<dbReference type="GO" id="GO:0000786">
    <property type="term" value="C:nucleosome"/>
    <property type="evidence" value="ECO:0007669"/>
    <property type="project" value="UniProtKB-KW"/>
</dbReference>
<keyword evidence="3" id="KW-1017">Isopeptide bond</keyword>
<dbReference type="GO" id="GO:0046982">
    <property type="term" value="F:protein heterodimerization activity"/>
    <property type="evidence" value="ECO:0007669"/>
    <property type="project" value="InterPro"/>
</dbReference>